<proteinExistence type="predicted"/>
<protein>
    <recommendedName>
        <fullName evidence="3">Lantibiotic dehydratase, C terminus</fullName>
    </recommendedName>
</protein>
<dbReference type="EMBL" id="JBBYHR010000003">
    <property type="protein sequence ID" value="MEL1244011.1"/>
    <property type="molecule type" value="Genomic_DNA"/>
</dbReference>
<evidence type="ECO:0000313" key="1">
    <source>
        <dbReference type="EMBL" id="MEL1244011.1"/>
    </source>
</evidence>
<name>A0ABU9HV25_9FLAO</name>
<dbReference type="Proteomes" id="UP001464555">
    <property type="component" value="Unassembled WGS sequence"/>
</dbReference>
<comment type="caution">
    <text evidence="1">The sequence shown here is derived from an EMBL/GenBank/DDBJ whole genome shotgun (WGS) entry which is preliminary data.</text>
</comment>
<accession>A0ABU9HV25</accession>
<reference evidence="1 2" key="1">
    <citation type="submission" date="2024-04" db="EMBL/GenBank/DDBJ databases">
        <title>Flavobacterium sp. DGU11 16S ribosomal RNA gene Genome sequencing and assembly.</title>
        <authorList>
            <person name="Park S."/>
        </authorList>
    </citation>
    <scope>NUCLEOTIDE SEQUENCE [LARGE SCALE GENOMIC DNA]</scope>
    <source>
        <strain evidence="1 2">DGU11</strain>
    </source>
</reference>
<evidence type="ECO:0008006" key="3">
    <source>
        <dbReference type="Google" id="ProtNLM"/>
    </source>
</evidence>
<gene>
    <name evidence="1" type="ORF">AAEO56_07045</name>
</gene>
<dbReference type="RefSeq" id="WP_341696323.1">
    <property type="nucleotide sequence ID" value="NZ_JBBYHR010000003.1"/>
</dbReference>
<keyword evidence="2" id="KW-1185">Reference proteome</keyword>
<organism evidence="1 2">
    <name type="scientific">Flavobacterium arundinis</name>
    <dbReference type="NCBI Taxonomy" id="3139143"/>
    <lineage>
        <taxon>Bacteria</taxon>
        <taxon>Pseudomonadati</taxon>
        <taxon>Bacteroidota</taxon>
        <taxon>Flavobacteriia</taxon>
        <taxon>Flavobacteriales</taxon>
        <taxon>Flavobacteriaceae</taxon>
        <taxon>Flavobacterium</taxon>
    </lineage>
</organism>
<sequence>MVQIKLRLSFQNIFPEEAPEDVLSYLGQVSIESLLKVIGFCNTLPLPNYHNFFSNPDVAAEIRRRVSRYRYENRIADEPVVMSPEGALRIAEIILSNRELLIENNANASPDADEINLFKAFLLINDGLNGRQVIDEASEGNFEKLVDYCITFSFPLADLAVYENNDREFAKLIYATIKKVEYLFAFLSSSAEYEGLRQGLMESYGVGSQEDFFREMKYLFAKLFTIKVQNDYLFQVEDENTLRFLNSLVNENLQEDEDYTNIKNSPLYRLEDDLFSVINYFFVVDKFYRSSKFKIKELYESDAALVAKYGNFFSFFNKHFSENFLMKQLLDDIFGKKYFFRKEEREAELPREPDYYVRYQNDVYIFENKDVMIAKAVKASADITQINTVFKAKFQKEGNRPVGIGQLVTTILEMSEGEFRFDDYVNSKKHLTIYPILLIHDRIFQSLGINYRLNTWFKEEISERFGDKPVPFNVKSLTILDINTLVVWRPHLKAKDRNFKDVLNLHLEKMNRIKKVNTPDQRLGLYRVQKNLGEQLAPLGDRPVPFGFDVKGFINNFIDILPERDDAELGEITD</sequence>
<evidence type="ECO:0000313" key="2">
    <source>
        <dbReference type="Proteomes" id="UP001464555"/>
    </source>
</evidence>